<proteinExistence type="predicted"/>
<evidence type="ECO:0000313" key="1">
    <source>
        <dbReference type="EMBL" id="VAW76009.1"/>
    </source>
</evidence>
<dbReference type="EMBL" id="UOFL01000096">
    <property type="protein sequence ID" value="VAW76009.1"/>
    <property type="molecule type" value="Genomic_DNA"/>
</dbReference>
<accession>A0A3B0YNV1</accession>
<dbReference type="AlphaFoldDB" id="A0A3B0YNV1"/>
<gene>
    <name evidence="1" type="ORF">MNBD_GAMMA12-2676</name>
</gene>
<reference evidence="1" key="1">
    <citation type="submission" date="2018-06" db="EMBL/GenBank/DDBJ databases">
        <authorList>
            <person name="Zhirakovskaya E."/>
        </authorList>
    </citation>
    <scope>NUCLEOTIDE SEQUENCE</scope>
</reference>
<organism evidence="1">
    <name type="scientific">hydrothermal vent metagenome</name>
    <dbReference type="NCBI Taxonomy" id="652676"/>
    <lineage>
        <taxon>unclassified sequences</taxon>
        <taxon>metagenomes</taxon>
        <taxon>ecological metagenomes</taxon>
    </lineage>
</organism>
<name>A0A3B0YNV1_9ZZZZ</name>
<protein>
    <submittedName>
        <fullName evidence="1">Uncharacterized protein</fullName>
    </submittedName>
</protein>
<sequence>MSLERNLSCFDLDETDEQLLDWGVTDGFTMSGSSYFEAISDLFKDRSVDFRVYD</sequence>